<keyword evidence="1" id="KW-1133">Transmembrane helix</keyword>
<dbReference type="EMBL" id="FQVN01000019">
    <property type="protein sequence ID" value="SHH03246.1"/>
    <property type="molecule type" value="Genomic_DNA"/>
</dbReference>
<evidence type="ECO:0000313" key="2">
    <source>
        <dbReference type="EMBL" id="SHH03246.1"/>
    </source>
</evidence>
<name>A0A1M5PNF6_STRHI</name>
<dbReference type="Proteomes" id="UP000184501">
    <property type="component" value="Unassembled WGS sequence"/>
</dbReference>
<protein>
    <submittedName>
        <fullName evidence="2">Uncharacterized protein</fullName>
    </submittedName>
</protein>
<keyword evidence="1" id="KW-0472">Membrane</keyword>
<keyword evidence="1" id="KW-0812">Transmembrane</keyword>
<gene>
    <name evidence="2" type="ORF">SAMN05444320_11910</name>
</gene>
<accession>A0A1M5PNF6</accession>
<feature type="transmembrane region" description="Helical" evidence="1">
    <location>
        <begin position="19"/>
        <end position="48"/>
    </location>
</feature>
<keyword evidence="3" id="KW-1185">Reference proteome</keyword>
<evidence type="ECO:0000256" key="1">
    <source>
        <dbReference type="SAM" id="Phobius"/>
    </source>
</evidence>
<dbReference type="STRING" id="2017.SAMN05444320_11910"/>
<proteinExistence type="predicted"/>
<sequence length="61" mass="6278">MIGDDTTDPGPADGGRSSLLGCVISGFVAAIAIALLCGAVILTLLWLVPLTGTWLTHDWIV</sequence>
<dbReference type="AlphaFoldDB" id="A0A1M5PNF6"/>
<organism evidence="2 3">
    <name type="scientific">Streptoalloteichus hindustanus</name>
    <dbReference type="NCBI Taxonomy" id="2017"/>
    <lineage>
        <taxon>Bacteria</taxon>
        <taxon>Bacillati</taxon>
        <taxon>Actinomycetota</taxon>
        <taxon>Actinomycetes</taxon>
        <taxon>Pseudonocardiales</taxon>
        <taxon>Pseudonocardiaceae</taxon>
        <taxon>Streptoalloteichus</taxon>
    </lineage>
</organism>
<dbReference type="RefSeq" id="WP_073489954.1">
    <property type="nucleotide sequence ID" value="NZ_FQVN01000019.1"/>
</dbReference>
<evidence type="ECO:0000313" key="3">
    <source>
        <dbReference type="Proteomes" id="UP000184501"/>
    </source>
</evidence>
<reference evidence="2 3" key="1">
    <citation type="submission" date="2016-11" db="EMBL/GenBank/DDBJ databases">
        <authorList>
            <person name="Jaros S."/>
            <person name="Januszkiewicz K."/>
            <person name="Wedrychowicz H."/>
        </authorList>
    </citation>
    <scope>NUCLEOTIDE SEQUENCE [LARGE SCALE GENOMIC DNA]</scope>
    <source>
        <strain evidence="2 3">DSM 44523</strain>
    </source>
</reference>